<gene>
    <name evidence="1" type="ORF">KDM89_00030</name>
</gene>
<name>A0A941DM01_9BURK</name>
<keyword evidence="2" id="KW-1185">Reference proteome</keyword>
<dbReference type="AlphaFoldDB" id="A0A941DM01"/>
<sequence length="167" mass="18630">MSQPYLSKVPPDSGLLSQSADADFYDSWSVQPADAGISTFAALQAVFLRSPRWITLAMTIRNKLVRLAGLKDLGGFGNIDRRKPLSAYRPGDRLGIFTLISIADNEIIMGDDDKHLNVQVSVFRDWQRNLVTVTTVVHTKNWLGRLYMIPVKPAHQRIVPASLRVLA</sequence>
<evidence type="ECO:0000313" key="1">
    <source>
        <dbReference type="EMBL" id="MBR7780511.1"/>
    </source>
</evidence>
<organism evidence="1 2">
    <name type="scientific">Undibacterium luofuense</name>
    <dbReference type="NCBI Taxonomy" id="2828733"/>
    <lineage>
        <taxon>Bacteria</taxon>
        <taxon>Pseudomonadati</taxon>
        <taxon>Pseudomonadota</taxon>
        <taxon>Betaproteobacteria</taxon>
        <taxon>Burkholderiales</taxon>
        <taxon>Oxalobacteraceae</taxon>
        <taxon>Undibacterium</taxon>
    </lineage>
</organism>
<dbReference type="RefSeq" id="WP_212685918.1">
    <property type="nucleotide sequence ID" value="NZ_JAGSPN010000001.1"/>
</dbReference>
<comment type="caution">
    <text evidence="1">The sequence shown here is derived from an EMBL/GenBank/DDBJ whole genome shotgun (WGS) entry which is preliminary data.</text>
</comment>
<proteinExistence type="predicted"/>
<dbReference type="Pfam" id="PF11066">
    <property type="entry name" value="DUF2867"/>
    <property type="match status" value="1"/>
</dbReference>
<protein>
    <submittedName>
        <fullName evidence="1">DUF2867 domain-containing protein</fullName>
    </submittedName>
</protein>
<dbReference type="InterPro" id="IPR021295">
    <property type="entry name" value="DUF2867"/>
</dbReference>
<accession>A0A941DM01</accession>
<dbReference type="EMBL" id="JAGSPN010000001">
    <property type="protein sequence ID" value="MBR7780511.1"/>
    <property type="molecule type" value="Genomic_DNA"/>
</dbReference>
<evidence type="ECO:0000313" key="2">
    <source>
        <dbReference type="Proteomes" id="UP000680067"/>
    </source>
</evidence>
<reference evidence="1" key="1">
    <citation type="submission" date="2021-04" db="EMBL/GenBank/DDBJ databases">
        <title>novel species isolated from subtropical streams in China.</title>
        <authorList>
            <person name="Lu H."/>
        </authorList>
    </citation>
    <scope>NUCLEOTIDE SEQUENCE</scope>
    <source>
        <strain evidence="1">LFS511W</strain>
    </source>
</reference>
<dbReference type="Proteomes" id="UP000680067">
    <property type="component" value="Unassembled WGS sequence"/>
</dbReference>